<name>A0A834W4C8_9FABA</name>
<dbReference type="GO" id="GO:0004523">
    <property type="term" value="F:RNA-DNA hybrid ribonuclease activity"/>
    <property type="evidence" value="ECO:0007669"/>
    <property type="project" value="InterPro"/>
</dbReference>
<keyword evidence="3" id="KW-0695">RNA-directed DNA polymerase</keyword>
<dbReference type="Gene3D" id="3.30.420.10">
    <property type="entry name" value="Ribonuclease H-like superfamily/Ribonuclease H"/>
    <property type="match status" value="1"/>
</dbReference>
<sequence>MFDGSPRKLQDSENENSILTSEERDLLERSNKKVKTGDKEKCSTDLQPCEMFGGVMEIPMVMDLCGDPVIQQISEEVSKESAMVSTPMEESPTKSDRNPNEVVDLDEQNLMGSTEEGAEEPKQNQSVKTKGEEQAQTVRGEVTTHQRFAALASVEDETAGDEGTANAREEVTPMNVDDKLEKPKATNPNPVENKSKGIKVKQKRAEISSSINRKQPYQNQQSTDPPKPTKNHAAKANEHTLVTSSSQGIRNLGSINNSPQKGKEGSSRIPPKPPNEGGKSRLKKPPDHDEILQLMRDNKRLRVGLVDTDICKRCGVGNETSFHALRDCSLVKPLWQKLVTNLAQHDFFSLNLQEWIKFNLENEIGRSNEFSWGSMFGTTCWMVWKQRNEWIFSNKKDEAMSLINRIKINVKDWIKANSLKNGNNRSCINQIISWKPPEEGWIKINTDGAYNPSSNRMACGGVLRNEKGEWIMGFAKPLGSGNALQAELCGMLMGLDIAWKNRMKKIILESDSLEAVELAEDPSDRNHPLQYLIGKIKNYKDRDWQFVLKHTFREANKVADCLAKTTSNRIADMYELDNPPVECIDLLETDAKGFGLRLL</sequence>
<reference evidence="3" key="1">
    <citation type="submission" date="2020-09" db="EMBL/GenBank/DDBJ databases">
        <title>Genome-Enabled Discovery of Anthraquinone Biosynthesis in Senna tora.</title>
        <authorList>
            <person name="Kang S.-H."/>
            <person name="Pandey R.P."/>
            <person name="Lee C.-M."/>
            <person name="Sim J.-S."/>
            <person name="Jeong J.-T."/>
            <person name="Choi B.-S."/>
            <person name="Jung M."/>
            <person name="Ginzburg D."/>
            <person name="Zhao K."/>
            <person name="Won S.Y."/>
            <person name="Oh T.-J."/>
            <person name="Yu Y."/>
            <person name="Kim N.-H."/>
            <person name="Lee O.R."/>
            <person name="Lee T.-H."/>
            <person name="Bashyal P."/>
            <person name="Kim T.-S."/>
            <person name="Lee W.-H."/>
            <person name="Kawkins C."/>
            <person name="Kim C.-K."/>
            <person name="Kim J.S."/>
            <person name="Ahn B.O."/>
            <person name="Rhee S.Y."/>
            <person name="Sohng J.K."/>
        </authorList>
    </citation>
    <scope>NUCLEOTIDE SEQUENCE</scope>
    <source>
        <tissue evidence="3">Leaf</tissue>
    </source>
</reference>
<feature type="compositionally biased region" description="Polar residues" evidence="1">
    <location>
        <begin position="240"/>
        <end position="260"/>
    </location>
</feature>
<keyword evidence="4" id="KW-1185">Reference proteome</keyword>
<proteinExistence type="predicted"/>
<feature type="compositionally biased region" description="Polar residues" evidence="1">
    <location>
        <begin position="207"/>
        <end position="224"/>
    </location>
</feature>
<feature type="compositionally biased region" description="Basic and acidic residues" evidence="1">
    <location>
        <begin position="21"/>
        <end position="43"/>
    </location>
</feature>
<feature type="compositionally biased region" description="Basic and acidic residues" evidence="1">
    <location>
        <begin position="1"/>
        <end position="11"/>
    </location>
</feature>
<comment type="caution">
    <text evidence="3">The sequence shown here is derived from an EMBL/GenBank/DDBJ whole genome shotgun (WGS) entry which is preliminary data.</text>
</comment>
<dbReference type="InterPro" id="IPR002156">
    <property type="entry name" value="RNaseH_domain"/>
</dbReference>
<accession>A0A834W4C8</accession>
<dbReference type="InterPro" id="IPR036397">
    <property type="entry name" value="RNaseH_sf"/>
</dbReference>
<evidence type="ECO:0000256" key="1">
    <source>
        <dbReference type="SAM" id="MobiDB-lite"/>
    </source>
</evidence>
<dbReference type="CDD" id="cd06222">
    <property type="entry name" value="RNase_H_like"/>
    <property type="match status" value="1"/>
</dbReference>
<gene>
    <name evidence="3" type="ORF">G2W53_035938</name>
</gene>
<dbReference type="PANTHER" id="PTHR47723">
    <property type="entry name" value="OS05G0353850 PROTEIN"/>
    <property type="match status" value="1"/>
</dbReference>
<dbReference type="PROSITE" id="PS50879">
    <property type="entry name" value="RNASE_H_1"/>
    <property type="match status" value="1"/>
</dbReference>
<dbReference type="InterPro" id="IPR044730">
    <property type="entry name" value="RNase_H-like_dom_plant"/>
</dbReference>
<dbReference type="EMBL" id="JAAIUW010000011">
    <property type="protein sequence ID" value="KAF7809195.1"/>
    <property type="molecule type" value="Genomic_DNA"/>
</dbReference>
<dbReference type="SUPFAM" id="SSF53098">
    <property type="entry name" value="Ribonuclease H-like"/>
    <property type="match status" value="1"/>
</dbReference>
<dbReference type="Proteomes" id="UP000634136">
    <property type="component" value="Unassembled WGS sequence"/>
</dbReference>
<keyword evidence="3" id="KW-0548">Nucleotidyltransferase</keyword>
<dbReference type="GO" id="GO:0003964">
    <property type="term" value="F:RNA-directed DNA polymerase activity"/>
    <property type="evidence" value="ECO:0007669"/>
    <property type="project" value="UniProtKB-KW"/>
</dbReference>
<keyword evidence="3" id="KW-0808">Transferase</keyword>
<dbReference type="OrthoDB" id="687991at2759"/>
<dbReference type="GO" id="GO:0003676">
    <property type="term" value="F:nucleic acid binding"/>
    <property type="evidence" value="ECO:0007669"/>
    <property type="project" value="InterPro"/>
</dbReference>
<feature type="region of interest" description="Disordered" evidence="1">
    <location>
        <begin position="1"/>
        <end position="45"/>
    </location>
</feature>
<feature type="compositionally biased region" description="Basic and acidic residues" evidence="1">
    <location>
        <begin position="167"/>
        <end position="184"/>
    </location>
</feature>
<feature type="region of interest" description="Disordered" evidence="1">
    <location>
        <begin position="76"/>
        <end position="286"/>
    </location>
</feature>
<evidence type="ECO:0000259" key="2">
    <source>
        <dbReference type="PROSITE" id="PS50879"/>
    </source>
</evidence>
<evidence type="ECO:0000313" key="4">
    <source>
        <dbReference type="Proteomes" id="UP000634136"/>
    </source>
</evidence>
<protein>
    <submittedName>
        <fullName evidence="3">Putative reverse transcriptase</fullName>
    </submittedName>
</protein>
<dbReference type="InterPro" id="IPR053151">
    <property type="entry name" value="RNase_H-like"/>
</dbReference>
<evidence type="ECO:0000313" key="3">
    <source>
        <dbReference type="EMBL" id="KAF7809195.1"/>
    </source>
</evidence>
<dbReference type="InterPro" id="IPR012337">
    <property type="entry name" value="RNaseH-like_sf"/>
</dbReference>
<dbReference type="Pfam" id="PF13456">
    <property type="entry name" value="RVT_3"/>
    <property type="match status" value="1"/>
</dbReference>
<dbReference type="PANTHER" id="PTHR47723:SF19">
    <property type="entry name" value="POLYNUCLEOTIDYL TRANSFERASE, RIBONUCLEASE H-LIKE SUPERFAMILY PROTEIN"/>
    <property type="match status" value="1"/>
</dbReference>
<feature type="domain" description="RNase H type-1" evidence="2">
    <location>
        <begin position="438"/>
        <end position="568"/>
    </location>
</feature>
<organism evidence="3 4">
    <name type="scientific">Senna tora</name>
    <dbReference type="NCBI Taxonomy" id="362788"/>
    <lineage>
        <taxon>Eukaryota</taxon>
        <taxon>Viridiplantae</taxon>
        <taxon>Streptophyta</taxon>
        <taxon>Embryophyta</taxon>
        <taxon>Tracheophyta</taxon>
        <taxon>Spermatophyta</taxon>
        <taxon>Magnoliopsida</taxon>
        <taxon>eudicotyledons</taxon>
        <taxon>Gunneridae</taxon>
        <taxon>Pentapetalae</taxon>
        <taxon>rosids</taxon>
        <taxon>fabids</taxon>
        <taxon>Fabales</taxon>
        <taxon>Fabaceae</taxon>
        <taxon>Caesalpinioideae</taxon>
        <taxon>Cassia clade</taxon>
        <taxon>Senna</taxon>
    </lineage>
</organism>
<dbReference type="AlphaFoldDB" id="A0A834W4C8"/>